<feature type="region of interest" description="Disordered" evidence="1">
    <location>
        <begin position="23"/>
        <end position="223"/>
    </location>
</feature>
<evidence type="ECO:0000313" key="2">
    <source>
        <dbReference type="EnsemblMetazoa" id="XP_001184251"/>
    </source>
</evidence>
<evidence type="ECO:0000313" key="3">
    <source>
        <dbReference type="Proteomes" id="UP000007110"/>
    </source>
</evidence>
<proteinExistence type="predicted"/>
<dbReference type="AlphaFoldDB" id="A0A7M7G0Z7"/>
<organism evidence="2 3">
    <name type="scientific">Strongylocentrotus purpuratus</name>
    <name type="common">Purple sea urchin</name>
    <dbReference type="NCBI Taxonomy" id="7668"/>
    <lineage>
        <taxon>Eukaryota</taxon>
        <taxon>Metazoa</taxon>
        <taxon>Echinodermata</taxon>
        <taxon>Eleutherozoa</taxon>
        <taxon>Echinozoa</taxon>
        <taxon>Echinoidea</taxon>
        <taxon>Euechinoidea</taxon>
        <taxon>Echinacea</taxon>
        <taxon>Camarodonta</taxon>
        <taxon>Echinidea</taxon>
        <taxon>Strongylocentrotidae</taxon>
        <taxon>Strongylocentrotus</taxon>
    </lineage>
</organism>
<evidence type="ECO:0000256" key="1">
    <source>
        <dbReference type="SAM" id="MobiDB-lite"/>
    </source>
</evidence>
<dbReference type="OrthoDB" id="6337960at2759"/>
<name>A0A7M7G0Z7_STRPU</name>
<keyword evidence="3" id="KW-1185">Reference proteome</keyword>
<dbReference type="Proteomes" id="UP000007110">
    <property type="component" value="Unassembled WGS sequence"/>
</dbReference>
<protein>
    <submittedName>
        <fullName evidence="2">Uncharacterized protein</fullName>
    </submittedName>
</protein>
<dbReference type="InParanoid" id="A0A7M7G0Z7"/>
<feature type="compositionally biased region" description="Polar residues" evidence="1">
    <location>
        <begin position="309"/>
        <end position="318"/>
    </location>
</feature>
<reference evidence="3" key="1">
    <citation type="submission" date="2015-02" db="EMBL/GenBank/DDBJ databases">
        <title>Genome sequencing for Strongylocentrotus purpuratus.</title>
        <authorList>
            <person name="Murali S."/>
            <person name="Liu Y."/>
            <person name="Vee V."/>
            <person name="English A."/>
            <person name="Wang M."/>
            <person name="Skinner E."/>
            <person name="Han Y."/>
            <person name="Muzny D.M."/>
            <person name="Worley K.C."/>
            <person name="Gibbs R.A."/>
        </authorList>
    </citation>
    <scope>NUCLEOTIDE SEQUENCE</scope>
</reference>
<dbReference type="RefSeq" id="XP_001184251.2">
    <property type="nucleotide sequence ID" value="XM_001184251.4"/>
</dbReference>
<feature type="region of interest" description="Disordered" evidence="1">
    <location>
        <begin position="258"/>
        <end position="320"/>
    </location>
</feature>
<dbReference type="OMA" id="SAGKFEM"/>
<feature type="compositionally biased region" description="Low complexity" evidence="1">
    <location>
        <begin position="153"/>
        <end position="165"/>
    </location>
</feature>
<reference evidence="2" key="2">
    <citation type="submission" date="2021-01" db="UniProtKB">
        <authorList>
            <consortium name="EnsemblMetazoa"/>
        </authorList>
    </citation>
    <scope>IDENTIFICATION</scope>
</reference>
<feature type="compositionally biased region" description="Polar residues" evidence="1">
    <location>
        <begin position="283"/>
        <end position="295"/>
    </location>
</feature>
<dbReference type="PANTHER" id="PTHR34756:SF1">
    <property type="entry name" value="CELL DIVISION CYCLE-ASSOCIATED PROTEIN 3"/>
    <property type="match status" value="1"/>
</dbReference>
<dbReference type="InterPro" id="IPR038832">
    <property type="entry name" value="CDCA3"/>
</dbReference>
<dbReference type="KEGG" id="spu:754059"/>
<dbReference type="PANTHER" id="PTHR34756">
    <property type="entry name" value="CELL DIVISION CYCLE-ASSOCIATED PROTEIN 3"/>
    <property type="match status" value="1"/>
</dbReference>
<accession>A0A7M7G0Z7</accession>
<dbReference type="EnsemblMetazoa" id="XM_001184251">
    <property type="protein sequence ID" value="XP_001184251"/>
    <property type="gene ID" value="LOC754059"/>
</dbReference>
<sequence length="356" mass="39419">MPNFANLGCGFKAKAKIRSLRLKMGGTESKSINGDNKPDEDEQYHTPIANRRVKTLTDPRSPTEEVQRTPVQRAVDEDSEFQDPRSPAVARTPVPDDSDPRSPTAGREPGPFVFPQPSDDPRSPTKTVARTPLTKDAPAELSIETVTVHQSDTNESCESSTSNNNQDNDVIPKSASDIEPSEPGIFQIDSEKENLVGEDSSSEVVEETQKSELVKSNTPENEMELTNMMEKQTLANEETEDQDQATLVLSDREMIFLAEAPPSSSSSKAKKHSIRRSLKEKFTSTSQRSPLSTRNLLEDSPDPARRVNLRQQGSTATQRMGVAYQKTGVRRTLAKGNQYTVQTVGRYQPVPDKENF</sequence>
<feature type="compositionally biased region" description="Basic and acidic residues" evidence="1">
    <location>
        <begin position="55"/>
        <end position="67"/>
    </location>
</feature>
<dbReference type="GeneID" id="754059"/>